<dbReference type="Proteomes" id="UP000199040">
    <property type="component" value="Unassembled WGS sequence"/>
</dbReference>
<keyword evidence="3" id="KW-0808">Transferase</keyword>
<comment type="function">
    <text evidence="3">Part of a sulfur-relay system.</text>
</comment>
<feature type="active site" description="Cysteine persulfide intermediate" evidence="4">
    <location>
        <position position="116"/>
    </location>
</feature>
<gene>
    <name evidence="5" type="ORF">SAMN04487959_108135</name>
</gene>
<comment type="similarity">
    <text evidence="3">Belongs to the dsrC/tusE family.</text>
</comment>
<sequence>MSARTSDKCVTVEGRDIALDPEGYLIDMDEWTPGVAIALAAQEGRLLTEEHWEVIEVLRDFYRRYEMAPAMRPLVKAVGQTLGAEKGKSLHLMKLFPESPAKVAARLAGLPKPTNCL</sequence>
<name>A0A1I3CCA0_9GAMM</name>
<evidence type="ECO:0000256" key="4">
    <source>
        <dbReference type="PIRSR" id="PIRSR006223-50"/>
    </source>
</evidence>
<comment type="subcellular location">
    <subcellularLocation>
        <location evidence="1">Cytoplasm</location>
    </subcellularLocation>
</comment>
<dbReference type="GO" id="GO:0097163">
    <property type="term" value="F:sulfur carrier activity"/>
    <property type="evidence" value="ECO:0007669"/>
    <property type="project" value="TreeGrafter"/>
</dbReference>
<evidence type="ECO:0000256" key="3">
    <source>
        <dbReference type="PIRNR" id="PIRNR006223"/>
    </source>
</evidence>
<dbReference type="Gene3D" id="1.10.10.370">
    <property type="entry name" value="DsrC-like protein, C-terminal domain"/>
    <property type="match status" value="1"/>
</dbReference>
<dbReference type="InterPro" id="IPR025526">
    <property type="entry name" value="DsrC-like_dom_sf"/>
</dbReference>
<dbReference type="GO" id="GO:0002143">
    <property type="term" value="P:tRNA wobble position uridine thiolation"/>
    <property type="evidence" value="ECO:0007669"/>
    <property type="project" value="TreeGrafter"/>
</dbReference>
<dbReference type="EMBL" id="FOPY01000008">
    <property type="protein sequence ID" value="SFH72162.1"/>
    <property type="molecule type" value="Genomic_DNA"/>
</dbReference>
<evidence type="ECO:0000313" key="5">
    <source>
        <dbReference type="EMBL" id="SFH72162.1"/>
    </source>
</evidence>
<proteinExistence type="inferred from homology"/>
<dbReference type="InterPro" id="IPR042072">
    <property type="entry name" value="DsrC-like_C"/>
</dbReference>
<dbReference type="PANTHER" id="PTHR37010">
    <property type="entry name" value="SULFURTRANSFERASE TUSE"/>
    <property type="match status" value="1"/>
</dbReference>
<protein>
    <recommendedName>
        <fullName evidence="3">Sulfurtransferase</fullName>
        <ecNumber evidence="3">2.8.1.-</ecNumber>
    </recommendedName>
</protein>
<dbReference type="STRING" id="442341.SAMN04487959_108135"/>
<dbReference type="GO" id="GO:0005737">
    <property type="term" value="C:cytoplasm"/>
    <property type="evidence" value="ECO:0007669"/>
    <property type="project" value="UniProtKB-SubCell"/>
</dbReference>
<dbReference type="InterPro" id="IPR007453">
    <property type="entry name" value="DsrC/TusE"/>
</dbReference>
<dbReference type="Pfam" id="PF04358">
    <property type="entry name" value="DsrC"/>
    <property type="match status" value="1"/>
</dbReference>
<dbReference type="InterPro" id="IPR043163">
    <property type="entry name" value="DsrC-like_N"/>
</dbReference>
<dbReference type="PANTHER" id="PTHR37010:SF1">
    <property type="entry name" value="SULFURTRANSFERASE TUSE"/>
    <property type="match status" value="1"/>
</dbReference>
<accession>A0A1I3CCA0</accession>
<keyword evidence="6" id="KW-1185">Reference proteome</keyword>
<dbReference type="AlphaFoldDB" id="A0A1I3CCA0"/>
<keyword evidence="2" id="KW-0963">Cytoplasm</keyword>
<dbReference type="GO" id="GO:0016740">
    <property type="term" value="F:transferase activity"/>
    <property type="evidence" value="ECO:0007669"/>
    <property type="project" value="UniProtKB-KW"/>
</dbReference>
<dbReference type="PIRSF" id="PIRSF006223">
    <property type="entry name" value="DsrC_TusE"/>
    <property type="match status" value="1"/>
</dbReference>
<evidence type="ECO:0000256" key="2">
    <source>
        <dbReference type="ARBA" id="ARBA00022490"/>
    </source>
</evidence>
<reference evidence="5 6" key="1">
    <citation type="submission" date="2016-10" db="EMBL/GenBank/DDBJ databases">
        <authorList>
            <person name="de Groot N.N."/>
        </authorList>
    </citation>
    <scope>NUCLEOTIDE SEQUENCE [LARGE SCALE GENOMIC DNA]</scope>
    <source>
        <strain evidence="5 6">CGMCC 1.6848</strain>
    </source>
</reference>
<evidence type="ECO:0000313" key="6">
    <source>
        <dbReference type="Proteomes" id="UP000199040"/>
    </source>
</evidence>
<dbReference type="Gene3D" id="3.30.1420.10">
    <property type="match status" value="1"/>
</dbReference>
<dbReference type="SUPFAM" id="SSF69721">
    <property type="entry name" value="DsrC, the gamma subunit of dissimilatory sulfite reductase"/>
    <property type="match status" value="1"/>
</dbReference>
<evidence type="ECO:0000256" key="1">
    <source>
        <dbReference type="ARBA" id="ARBA00004496"/>
    </source>
</evidence>
<dbReference type="EC" id="2.8.1.-" evidence="3"/>
<dbReference type="NCBIfam" id="TIGR03342">
    <property type="entry name" value="dsrC_tusE_dsvC"/>
    <property type="match status" value="1"/>
</dbReference>
<dbReference type="RefSeq" id="WP_092846795.1">
    <property type="nucleotide sequence ID" value="NZ_FOPY01000008.1"/>
</dbReference>
<organism evidence="5 6">
    <name type="scientific">Modicisalibacter xianhensis</name>
    <dbReference type="NCBI Taxonomy" id="442341"/>
    <lineage>
        <taxon>Bacteria</taxon>
        <taxon>Pseudomonadati</taxon>
        <taxon>Pseudomonadota</taxon>
        <taxon>Gammaproteobacteria</taxon>
        <taxon>Oceanospirillales</taxon>
        <taxon>Halomonadaceae</taxon>
        <taxon>Modicisalibacter</taxon>
    </lineage>
</organism>